<evidence type="ECO:0000313" key="3">
    <source>
        <dbReference type="Proteomes" id="UP000305517"/>
    </source>
</evidence>
<evidence type="ECO:0008006" key="4">
    <source>
        <dbReference type="Google" id="ProtNLM"/>
    </source>
</evidence>
<dbReference type="OrthoDB" id="886234at2"/>
<keyword evidence="3" id="KW-1185">Reference proteome</keyword>
<dbReference type="AlphaFoldDB" id="A0A5R8WRN4"/>
<name>A0A5R8WRN4_9BACT</name>
<evidence type="ECO:0000313" key="2">
    <source>
        <dbReference type="EMBL" id="TLM93356.1"/>
    </source>
</evidence>
<feature type="region of interest" description="Disordered" evidence="1">
    <location>
        <begin position="22"/>
        <end position="41"/>
    </location>
</feature>
<dbReference type="PROSITE" id="PS51257">
    <property type="entry name" value="PROKAR_LIPOPROTEIN"/>
    <property type="match status" value="1"/>
</dbReference>
<dbReference type="RefSeq" id="WP_138078020.1">
    <property type="nucleotide sequence ID" value="NZ_VAJM01000004.1"/>
</dbReference>
<sequence>MKNFLMLPLAASLLVGCQQTPTTENPPVVQNAPAPTSTGAATEADAHVALARYLQQQPEANLYVVDSARFVEVDALWQALVPRTDWAKRMPNRAAFEIDKLTGEVRPLPVR</sequence>
<gene>
    <name evidence="2" type="ORF">FDY95_12150</name>
</gene>
<evidence type="ECO:0000256" key="1">
    <source>
        <dbReference type="SAM" id="MobiDB-lite"/>
    </source>
</evidence>
<protein>
    <recommendedName>
        <fullName evidence="4">Lipoprotein</fullName>
    </recommendedName>
</protein>
<organism evidence="2 3">
    <name type="scientific">Hymenobacter jeollabukensis</name>
    <dbReference type="NCBI Taxonomy" id="2025313"/>
    <lineage>
        <taxon>Bacteria</taxon>
        <taxon>Pseudomonadati</taxon>
        <taxon>Bacteroidota</taxon>
        <taxon>Cytophagia</taxon>
        <taxon>Cytophagales</taxon>
        <taxon>Hymenobacteraceae</taxon>
        <taxon>Hymenobacter</taxon>
    </lineage>
</organism>
<accession>A0A5R8WRN4</accession>
<reference evidence="2 3" key="1">
    <citation type="submission" date="2019-05" db="EMBL/GenBank/DDBJ databases">
        <title>Hymenobacter edaphi sp. nov., isolated from abandoned arsenic-contaminated farmland soil.</title>
        <authorList>
            <person name="Nie L."/>
        </authorList>
    </citation>
    <scope>NUCLEOTIDE SEQUENCE [LARGE SCALE GENOMIC DNA]</scope>
    <source>
        <strain evidence="2 3">1-3-3-8</strain>
    </source>
</reference>
<proteinExistence type="predicted"/>
<dbReference type="EMBL" id="VAJM01000004">
    <property type="protein sequence ID" value="TLM93356.1"/>
    <property type="molecule type" value="Genomic_DNA"/>
</dbReference>
<dbReference type="Proteomes" id="UP000305517">
    <property type="component" value="Unassembled WGS sequence"/>
</dbReference>
<comment type="caution">
    <text evidence="2">The sequence shown here is derived from an EMBL/GenBank/DDBJ whole genome shotgun (WGS) entry which is preliminary data.</text>
</comment>